<dbReference type="EMBL" id="CP012159">
    <property type="protein sequence ID" value="AKT37528.1"/>
    <property type="molecule type" value="Genomic_DNA"/>
</dbReference>
<keyword evidence="3" id="KW-1185">Reference proteome</keyword>
<dbReference type="Proteomes" id="UP000067626">
    <property type="component" value="Chromosome"/>
</dbReference>
<evidence type="ECO:0000313" key="2">
    <source>
        <dbReference type="EMBL" id="AKT37528.1"/>
    </source>
</evidence>
<dbReference type="AlphaFoldDB" id="A0A0K1EAC0"/>
<evidence type="ECO:0000313" key="3">
    <source>
        <dbReference type="Proteomes" id="UP000067626"/>
    </source>
</evidence>
<gene>
    <name evidence="2" type="ORF">CMC5_016690</name>
</gene>
<feature type="compositionally biased region" description="Low complexity" evidence="1">
    <location>
        <begin position="44"/>
        <end position="53"/>
    </location>
</feature>
<accession>A0A0K1EAC0</accession>
<dbReference type="PROSITE" id="PS51257">
    <property type="entry name" value="PROKAR_LIPOPROTEIN"/>
    <property type="match status" value="1"/>
</dbReference>
<dbReference type="KEGG" id="ccro:CMC5_016690"/>
<name>A0A0K1EAC0_CHOCO</name>
<reference evidence="2 3" key="1">
    <citation type="submission" date="2015-07" db="EMBL/GenBank/DDBJ databases">
        <title>Genome analysis of myxobacterium Chondromyces crocatus Cm c5 reveals a high potential for natural compound synthesis and the genetic basis for the loss of fruiting body formation.</title>
        <authorList>
            <person name="Zaburannyi N."/>
            <person name="Bunk B."/>
            <person name="Maier J."/>
            <person name="Overmann J."/>
            <person name="Mueller R."/>
        </authorList>
    </citation>
    <scope>NUCLEOTIDE SEQUENCE [LARGE SCALE GENOMIC DNA]</scope>
    <source>
        <strain evidence="2 3">Cm c5</strain>
    </source>
</reference>
<feature type="region of interest" description="Disordered" evidence="1">
    <location>
        <begin position="29"/>
        <end position="53"/>
    </location>
</feature>
<evidence type="ECO:0000256" key="1">
    <source>
        <dbReference type="SAM" id="MobiDB-lite"/>
    </source>
</evidence>
<evidence type="ECO:0008006" key="4">
    <source>
        <dbReference type="Google" id="ProtNLM"/>
    </source>
</evidence>
<sequence length="539" mass="56925">MRAAMKTHLAASTGLALVALGGACEPQPRTLPAPRSATLAQAPAEPSGGAGVVSAASSEAPTFLCGNLTVPISPGIPGDSPIFANQTNANCFAWWELISLSWPAAPGSTEANTEVKASAFGNPDDTGPVVWQTYQDPTMLFLADGATPPAFGSQPEIPASCALQAKVSTAGKKPPRLVQMVTKFHPGFMAGSSDQAAPMEGPAWLGAQNGTSLWYEVRLNKDLYDSIVAPEHQFFNADKQAAWVAGGNGKALTLPAGSKHADGPIGAIELKGAWMEVDHPEHARWSRYKTVDAIVMDAANGKCRTTTLALVGLHILHKTKSQNTWVWATFEHKDNVPAESPPNPANTPPGGYNFYSQSCQPKQVSVPKDCLAKDMTSPVTVGCTANQSPPYYLGEGCPGPVPIQVTREKVLPSNVQSVNRLAQAAIAEANPKSVWQYYELVNVIWSASPINDSAVPQPAPSRLAGMTSDGNLPVANTTMETYVQGKTCTDCHAYATVASTKAEPKPTWTSDFSFMPSLAQAPAARQPKAAAAVKKKLRF</sequence>
<organism evidence="2 3">
    <name type="scientific">Chondromyces crocatus</name>
    <dbReference type="NCBI Taxonomy" id="52"/>
    <lineage>
        <taxon>Bacteria</taxon>
        <taxon>Pseudomonadati</taxon>
        <taxon>Myxococcota</taxon>
        <taxon>Polyangia</taxon>
        <taxon>Polyangiales</taxon>
        <taxon>Polyangiaceae</taxon>
        <taxon>Chondromyces</taxon>
    </lineage>
</organism>
<dbReference type="PATRIC" id="fig|52.7.peg.1787"/>
<proteinExistence type="predicted"/>
<dbReference type="STRING" id="52.CMC5_016690"/>
<protein>
    <recommendedName>
        <fullName evidence="4">Cytochrome c family protein</fullName>
    </recommendedName>
</protein>